<feature type="region of interest" description="Disordered" evidence="1">
    <location>
        <begin position="1"/>
        <end position="31"/>
    </location>
</feature>
<proteinExistence type="predicted"/>
<dbReference type="EMBL" id="CP017244">
    <property type="protein sequence ID" value="APO78718.1"/>
    <property type="molecule type" value="Genomic_DNA"/>
</dbReference>
<geneLocation type="plasmid" evidence="3">
    <name>prsp8c3c</name>
</geneLocation>
<protein>
    <submittedName>
        <fullName evidence="2">Uncharacterized protein</fullName>
    </submittedName>
</protein>
<sequence>MSQEMAQTDPEARFCWQRAATDEKSRADLSPTSWQMAKFTVDRSALATTPPSPGQGAV</sequence>
<organism evidence="2 3">
    <name type="scientific">Rhizobium etli 8C-3</name>
    <dbReference type="NCBI Taxonomy" id="538025"/>
    <lineage>
        <taxon>Bacteria</taxon>
        <taxon>Pseudomonadati</taxon>
        <taxon>Pseudomonadota</taxon>
        <taxon>Alphaproteobacteria</taxon>
        <taxon>Hyphomicrobiales</taxon>
        <taxon>Rhizobiaceae</taxon>
        <taxon>Rhizobium/Agrobacterium group</taxon>
        <taxon>Rhizobium</taxon>
    </lineage>
</organism>
<gene>
    <name evidence="2" type="ORF">AM571_PC00982</name>
</gene>
<reference evidence="2 3" key="1">
    <citation type="submission" date="2016-09" db="EMBL/GenBank/DDBJ databases">
        <title>The complete genome sequences of Rhizobium gallicum, symbiovars gallicum and phaseoli, symbionts associated to common bean (Phaseolus vulgaris).</title>
        <authorList>
            <person name="Bustos P."/>
            <person name="Santamaria R.I."/>
            <person name="Perez-Carrascal O.M."/>
            <person name="Juarez S."/>
            <person name="Lozano L."/>
            <person name="Martinez-Flores I."/>
            <person name="Martinez-Romero E."/>
            <person name="Cevallos M."/>
            <person name="Romero D."/>
            <person name="Davila G."/>
            <person name="Gonzalez V."/>
        </authorList>
    </citation>
    <scope>NUCLEOTIDE SEQUENCE [LARGE SCALE GENOMIC DNA]</scope>
    <source>
        <strain evidence="2 3">8C-3</strain>
        <plasmid evidence="3">Plasmid prsp8c3c</plasmid>
    </source>
</reference>
<name>A0A1L5PEW7_RHIET</name>
<accession>A0A1L5PEW7</accession>
<evidence type="ECO:0000313" key="3">
    <source>
        <dbReference type="Proteomes" id="UP000185109"/>
    </source>
</evidence>
<dbReference type="Proteomes" id="UP000185109">
    <property type="component" value="Plasmid pRsp8C3c"/>
</dbReference>
<evidence type="ECO:0000313" key="2">
    <source>
        <dbReference type="EMBL" id="APO78718.1"/>
    </source>
</evidence>
<dbReference type="AlphaFoldDB" id="A0A1L5PEW7"/>
<evidence type="ECO:0000256" key="1">
    <source>
        <dbReference type="SAM" id="MobiDB-lite"/>
    </source>
</evidence>
<keyword evidence="2" id="KW-0614">Plasmid</keyword>